<dbReference type="InParanoid" id="A7RST1"/>
<dbReference type="HOGENOM" id="CLU_016962_0_0_1"/>
<dbReference type="OMA" id="AFWSEIT"/>
<keyword evidence="2" id="KW-0238">DNA-binding</keyword>
<evidence type="ECO:0000256" key="2">
    <source>
        <dbReference type="ARBA" id="ARBA00023125"/>
    </source>
</evidence>
<dbReference type="STRING" id="45351.A7RST1"/>
<dbReference type="AlphaFoldDB" id="A7RST1"/>
<dbReference type="PANTHER" id="PTHR46380">
    <property type="entry name" value="CYCLIN-D-BINDING MYB-LIKE TRANSCRIPTION FACTOR 1"/>
    <property type="match status" value="1"/>
</dbReference>
<dbReference type="PANTHER" id="PTHR46380:SF2">
    <property type="entry name" value="CYCLIN-D-BINDING MYB-LIKE TRANSCRIPTION FACTOR 1"/>
    <property type="match status" value="1"/>
</dbReference>
<evidence type="ECO:0000259" key="4">
    <source>
        <dbReference type="PROSITE" id="PS50090"/>
    </source>
</evidence>
<dbReference type="OrthoDB" id="5812619at2759"/>
<comment type="subcellular location">
    <subcellularLocation>
        <location evidence="1">Nucleus</location>
    </subcellularLocation>
</comment>
<dbReference type="GO" id="GO:0000981">
    <property type="term" value="F:DNA-binding transcription factor activity, RNA polymerase II-specific"/>
    <property type="evidence" value="ECO:0000318"/>
    <property type="project" value="GO_Central"/>
</dbReference>
<keyword evidence="7" id="KW-1185">Reference proteome</keyword>
<protein>
    <recommendedName>
        <fullName evidence="8">Cyclin-D-binding Myb-like transcription factor 1</fullName>
    </recommendedName>
</protein>
<keyword evidence="3" id="KW-0539">Nucleus</keyword>
<evidence type="ECO:0000256" key="3">
    <source>
        <dbReference type="ARBA" id="ARBA00023242"/>
    </source>
</evidence>
<organism evidence="6 7">
    <name type="scientific">Nematostella vectensis</name>
    <name type="common">Starlet sea anemone</name>
    <dbReference type="NCBI Taxonomy" id="45351"/>
    <lineage>
        <taxon>Eukaryota</taxon>
        <taxon>Metazoa</taxon>
        <taxon>Cnidaria</taxon>
        <taxon>Anthozoa</taxon>
        <taxon>Hexacorallia</taxon>
        <taxon>Actiniaria</taxon>
        <taxon>Edwardsiidae</taxon>
        <taxon>Nematostella</taxon>
    </lineage>
</organism>
<evidence type="ECO:0000313" key="7">
    <source>
        <dbReference type="Proteomes" id="UP000001593"/>
    </source>
</evidence>
<accession>A7RST1</accession>
<dbReference type="SMART" id="SM00717">
    <property type="entry name" value="SANT"/>
    <property type="match status" value="4"/>
</dbReference>
<dbReference type="KEGG" id="nve:5517567"/>
<feature type="domain" description="Myb-like" evidence="4">
    <location>
        <begin position="226"/>
        <end position="279"/>
    </location>
</feature>
<evidence type="ECO:0000256" key="1">
    <source>
        <dbReference type="ARBA" id="ARBA00004123"/>
    </source>
</evidence>
<dbReference type="Pfam" id="PF00249">
    <property type="entry name" value="Myb_DNA-binding"/>
    <property type="match status" value="2"/>
</dbReference>
<sequence length="327" mass="38620">MSQNISTEQDDMIHTNWKLSRNDIMSLKSKGIFIKKGKWSPSEDRLLRQNMEDYLQQHRISDPSVLLFAHKEADKEEGRRWKQFASNTGFYKQLAKGLCREVFLVYRRARRIYDQDNYKGQFSEEEIKELIRLHGIYGNDWRKIGDIMGRSAQSVDHRFQLLEGNKGNWTDEEVDCLIEGVRAVSGTVQGEPCYNQIYWNAVASYVKTRNPTQCRAKWLNGTLWKDASSKPLKWTEKDDYELISKVYYSSVTTECDIDWHAIAEDFQHARSPAFLQHRWWLVKMRYCGKDIIKDRDFEELLDFLYNVKGESLRVKHFKVCEKATNSL</sequence>
<dbReference type="Gene3D" id="1.10.10.60">
    <property type="entry name" value="Homeodomain-like"/>
    <property type="match status" value="2"/>
</dbReference>
<evidence type="ECO:0000313" key="6">
    <source>
        <dbReference type="EMBL" id="EDO45516.1"/>
    </source>
</evidence>
<evidence type="ECO:0008006" key="8">
    <source>
        <dbReference type="Google" id="ProtNLM"/>
    </source>
</evidence>
<proteinExistence type="predicted"/>
<evidence type="ECO:0000259" key="5">
    <source>
        <dbReference type="PROSITE" id="PS51294"/>
    </source>
</evidence>
<dbReference type="InterPro" id="IPR051651">
    <property type="entry name" value="DMTF1_DNA-bind_reg"/>
</dbReference>
<reference evidence="6 7" key="1">
    <citation type="journal article" date="2007" name="Science">
        <title>Sea anemone genome reveals ancestral eumetazoan gene repertoire and genomic organization.</title>
        <authorList>
            <person name="Putnam N.H."/>
            <person name="Srivastava M."/>
            <person name="Hellsten U."/>
            <person name="Dirks B."/>
            <person name="Chapman J."/>
            <person name="Salamov A."/>
            <person name="Terry A."/>
            <person name="Shapiro H."/>
            <person name="Lindquist E."/>
            <person name="Kapitonov V.V."/>
            <person name="Jurka J."/>
            <person name="Genikhovich G."/>
            <person name="Grigoriev I.V."/>
            <person name="Lucas S.M."/>
            <person name="Steele R.E."/>
            <person name="Finnerty J.R."/>
            <person name="Technau U."/>
            <person name="Martindale M.Q."/>
            <person name="Rokhsar D.S."/>
        </authorList>
    </citation>
    <scope>NUCLEOTIDE SEQUENCE [LARGE SCALE GENOMIC DNA]</scope>
    <source>
        <strain evidence="7">CH2 X CH6</strain>
    </source>
</reference>
<dbReference type="GO" id="GO:0005634">
    <property type="term" value="C:nucleus"/>
    <property type="evidence" value="ECO:0000318"/>
    <property type="project" value="GO_Central"/>
</dbReference>
<dbReference type="InterPro" id="IPR017930">
    <property type="entry name" value="Myb_dom"/>
</dbReference>
<feature type="domain" description="Myb-like" evidence="4">
    <location>
        <begin position="114"/>
        <end position="163"/>
    </location>
</feature>
<dbReference type="PhylomeDB" id="A7RST1"/>
<dbReference type="InterPro" id="IPR001005">
    <property type="entry name" value="SANT/Myb"/>
</dbReference>
<dbReference type="SUPFAM" id="SSF46689">
    <property type="entry name" value="Homeodomain-like"/>
    <property type="match status" value="3"/>
</dbReference>
<feature type="domain" description="Myb-like" evidence="4">
    <location>
        <begin position="165"/>
        <end position="222"/>
    </location>
</feature>
<dbReference type="PROSITE" id="PS50090">
    <property type="entry name" value="MYB_LIKE"/>
    <property type="match status" value="3"/>
</dbReference>
<dbReference type="GO" id="GO:0000978">
    <property type="term" value="F:RNA polymerase II cis-regulatory region sequence-specific DNA binding"/>
    <property type="evidence" value="ECO:0000318"/>
    <property type="project" value="GO_Central"/>
</dbReference>
<dbReference type="PROSITE" id="PS51294">
    <property type="entry name" value="HTH_MYB"/>
    <property type="match status" value="1"/>
</dbReference>
<dbReference type="CDD" id="cd00167">
    <property type="entry name" value="SANT"/>
    <property type="match status" value="1"/>
</dbReference>
<name>A7RST1_NEMVE</name>
<dbReference type="eggNOG" id="KOG0051">
    <property type="taxonomic scope" value="Eukaryota"/>
</dbReference>
<dbReference type="Proteomes" id="UP000001593">
    <property type="component" value="Unassembled WGS sequence"/>
</dbReference>
<feature type="domain" description="HTH myb-type" evidence="5">
    <location>
        <begin position="119"/>
        <end position="160"/>
    </location>
</feature>
<gene>
    <name evidence="6" type="ORF">NEMVEDRAFT_v1g162294</name>
</gene>
<dbReference type="InterPro" id="IPR009057">
    <property type="entry name" value="Homeodomain-like_sf"/>
</dbReference>
<dbReference type="GO" id="GO:0006357">
    <property type="term" value="P:regulation of transcription by RNA polymerase II"/>
    <property type="evidence" value="ECO:0000318"/>
    <property type="project" value="GO_Central"/>
</dbReference>
<dbReference type="EMBL" id="DS469535">
    <property type="protein sequence ID" value="EDO45516.1"/>
    <property type="molecule type" value="Genomic_DNA"/>
</dbReference>